<dbReference type="InterPro" id="IPR029058">
    <property type="entry name" value="AB_hydrolase_fold"/>
</dbReference>
<keyword evidence="1" id="KW-0812">Transmembrane</keyword>
<reference evidence="2 3" key="1">
    <citation type="submission" date="2019-09" db="EMBL/GenBank/DDBJ databases">
        <title>The hologenome of the rock-dwelling lichen Lasallia pustulata.</title>
        <authorList>
            <person name="Greshake Tzovaras B."/>
            <person name="Segers F."/>
            <person name="Bicker A."/>
            <person name="Dal Grande F."/>
            <person name="Otte J."/>
            <person name="Hankeln T."/>
            <person name="Schmitt I."/>
            <person name="Ebersberger I."/>
        </authorList>
    </citation>
    <scope>NUCLEOTIDE SEQUENCE [LARGE SCALE GENOMIC DNA]</scope>
    <source>
        <strain evidence="2">A1-1</strain>
    </source>
</reference>
<gene>
    <name evidence="2" type="ORF">FRX48_01891</name>
</gene>
<accession>A0A5M8PZ95</accession>
<dbReference type="OrthoDB" id="6431331at2759"/>
<dbReference type="SUPFAM" id="SSF53474">
    <property type="entry name" value="alpha/beta-Hydrolases"/>
    <property type="match status" value="1"/>
</dbReference>
<dbReference type="AlphaFoldDB" id="A0A5M8PZ95"/>
<evidence type="ECO:0000313" key="3">
    <source>
        <dbReference type="Proteomes" id="UP000324767"/>
    </source>
</evidence>
<dbReference type="PANTHER" id="PTHR37471:SF1">
    <property type="entry name" value="AB HYDROLASE-1 DOMAIN-CONTAINING PROTEIN"/>
    <property type="match status" value="1"/>
</dbReference>
<sequence length="495" mass="57693">MIGTSAWEYISIRSCIFFLHSIAPLSIFYCGVVLFIRPSTYRIPRSLEFWLIGETLFYFTIFLPRKNWLQHAAAHPSPPSREKRREIFQLCHESVSDPERYLHMWFLGAATCEIRRDNVKEFFCWAFLNKAEYGEPDEEELDEYVNMLENILQRRIEPGRGTAAPLRLTLDKVEMLPRSLAWYSCVFVVDSITYVYMLCHSFHFHRMTIGRFFTVFPFRPLTLLSPCTTPAKTVTYWHRPHTSTTRLPVLFIHGIGIGLYPYVNFLAELNHATEGNARDGDVGIIAVEIMPISFRITHGALVKEEMCTEIMKILKKHKWEKFVLVTHSYGSVIATHLLRDQTASSMISSTLLIDPVTFLLHHPDVAYNFTYRKPKRANEYQLHYFGSMDMGVAHTLFRTFFWSENILWKHDISGRRVTVVLSAKDLIVNTDAVGRYLTEDEEGVEEKDWKVKEWKGKGLDILWFKELDHAQVFDRKANRNILVNVVRAYSVQAKN</sequence>
<evidence type="ECO:0000256" key="1">
    <source>
        <dbReference type="SAM" id="Phobius"/>
    </source>
</evidence>
<name>A0A5M8PZ95_9LECA</name>
<evidence type="ECO:0008006" key="4">
    <source>
        <dbReference type="Google" id="ProtNLM"/>
    </source>
</evidence>
<protein>
    <recommendedName>
        <fullName evidence="4">AB hydrolase-1 domain-containing protein</fullName>
    </recommendedName>
</protein>
<keyword evidence="1" id="KW-0472">Membrane</keyword>
<feature type="transmembrane region" description="Helical" evidence="1">
    <location>
        <begin position="180"/>
        <end position="199"/>
    </location>
</feature>
<feature type="transmembrane region" description="Helical" evidence="1">
    <location>
        <begin position="16"/>
        <end position="35"/>
    </location>
</feature>
<dbReference type="Proteomes" id="UP000324767">
    <property type="component" value="Unassembled WGS sequence"/>
</dbReference>
<evidence type="ECO:0000313" key="2">
    <source>
        <dbReference type="EMBL" id="KAA6415139.1"/>
    </source>
</evidence>
<keyword evidence="1" id="KW-1133">Transmembrane helix</keyword>
<proteinExistence type="predicted"/>
<comment type="caution">
    <text evidence="2">The sequence shown here is derived from an EMBL/GenBank/DDBJ whole genome shotgun (WGS) entry which is preliminary data.</text>
</comment>
<dbReference type="Gene3D" id="3.40.50.1820">
    <property type="entry name" value="alpha/beta hydrolase"/>
    <property type="match status" value="1"/>
</dbReference>
<organism evidence="2 3">
    <name type="scientific">Lasallia pustulata</name>
    <dbReference type="NCBI Taxonomy" id="136370"/>
    <lineage>
        <taxon>Eukaryota</taxon>
        <taxon>Fungi</taxon>
        <taxon>Dikarya</taxon>
        <taxon>Ascomycota</taxon>
        <taxon>Pezizomycotina</taxon>
        <taxon>Lecanoromycetes</taxon>
        <taxon>OSLEUM clade</taxon>
        <taxon>Umbilicariomycetidae</taxon>
        <taxon>Umbilicariales</taxon>
        <taxon>Umbilicariaceae</taxon>
        <taxon>Lasallia</taxon>
    </lineage>
</organism>
<dbReference type="PANTHER" id="PTHR37471">
    <property type="entry name" value="UNNAMED PRODUCT"/>
    <property type="match status" value="1"/>
</dbReference>
<dbReference type="EMBL" id="VXIT01000002">
    <property type="protein sequence ID" value="KAA6415139.1"/>
    <property type="molecule type" value="Genomic_DNA"/>
</dbReference>